<keyword evidence="8" id="KW-0812">Transmembrane</keyword>
<evidence type="ECO:0000313" key="10">
    <source>
        <dbReference type="Proteomes" id="UP001620626"/>
    </source>
</evidence>
<keyword evidence="8" id="KW-0472">Membrane</keyword>
<evidence type="ECO:0008006" key="11">
    <source>
        <dbReference type="Google" id="ProtNLM"/>
    </source>
</evidence>
<evidence type="ECO:0000256" key="5">
    <source>
        <dbReference type="ARBA" id="ARBA00025738"/>
    </source>
</evidence>
<sequence>MSSNNSDHQNEEEEAKGTKSKSGDSFSPRHSHTFIGSTFAIWSLIFLLFAAFASLQYYLPKAASSCLCPAAEFGRLTAQRAYNDSSFGNPKILPDGRIEYELAVVSDLDHDSKMEDRKETWRSFFRRGRLIFSPDIPSVQVQWAKDKQDNTLYSQLSSGGRAMELSELCVYDGHLLTVDDRTGVVYRMDNFKDMVPWVLLNDGPGNATKGFKGEWMSVRHNLLYVGGLGKEWTSVTGEFINYNPMYVKVINPYGEVLHVDWTKQYKALRGKIGIDFPGYMIHESGQWSDIHKKWFFLPRRASNDTYSETEDEHMGTNLLLIADEDFEHIQVRHIGPPGDGFRGFSAFQFLPNTEDDIIVAIKSEERGGKPIASYLFVFRLSDGHVLLDDQKFDGPYKFEGIVVY</sequence>
<keyword evidence="3" id="KW-0378">Hydrolase</keyword>
<feature type="binding site" evidence="6">
    <location>
        <position position="283"/>
    </location>
    <ligand>
        <name>Ca(2+)</name>
        <dbReference type="ChEBI" id="CHEBI:29108"/>
    </ligand>
</feature>
<accession>A0ABD2JMP9</accession>
<feature type="binding site" evidence="6">
    <location>
        <position position="166"/>
    </location>
    <ligand>
        <name>Ca(2+)</name>
        <dbReference type="ChEBI" id="CHEBI:29108"/>
    </ligand>
</feature>
<feature type="binding site" evidence="6">
    <location>
        <position position="345"/>
    </location>
    <ligand>
        <name>Ca(2+)</name>
        <dbReference type="ChEBI" id="CHEBI:29108"/>
    </ligand>
</feature>
<dbReference type="GO" id="GO:0017110">
    <property type="term" value="F:nucleoside diphosphate phosphatase activity"/>
    <property type="evidence" value="ECO:0007669"/>
    <property type="project" value="UniProtKB-ARBA"/>
</dbReference>
<comment type="similarity">
    <text evidence="5">Belongs to the apyrase family.</text>
</comment>
<dbReference type="PANTHER" id="PTHR13023:SF3">
    <property type="entry name" value="SOLUBLE CALCIUM-ACTIVATED NUCLEOTIDASE 1"/>
    <property type="match status" value="1"/>
</dbReference>
<dbReference type="EMBL" id="JBICBT010000941">
    <property type="protein sequence ID" value="KAL3091764.1"/>
    <property type="molecule type" value="Genomic_DNA"/>
</dbReference>
<feature type="binding site" evidence="6">
    <location>
        <position position="167"/>
    </location>
    <ligand>
        <name>Ca(2+)</name>
        <dbReference type="ChEBI" id="CHEBI:29108"/>
    </ligand>
</feature>
<dbReference type="PANTHER" id="PTHR13023">
    <property type="entry name" value="APYRASE"/>
    <property type="match status" value="1"/>
</dbReference>
<dbReference type="AlphaFoldDB" id="A0ABD2JMP9"/>
<keyword evidence="8" id="KW-1133">Transmembrane helix</keyword>
<evidence type="ECO:0000256" key="1">
    <source>
        <dbReference type="ARBA" id="ARBA00001913"/>
    </source>
</evidence>
<proteinExistence type="inferred from homology"/>
<protein>
    <recommendedName>
        <fullName evidence="11">Apyrase</fullName>
    </recommendedName>
</protein>
<dbReference type="Gene3D" id="2.120.10.100">
    <property type="entry name" value="Apyrase"/>
    <property type="match status" value="1"/>
</dbReference>
<comment type="cofactor">
    <cofactor evidence="1 6">
        <name>Ca(2+)</name>
        <dbReference type="ChEBI" id="CHEBI:29108"/>
    </cofactor>
</comment>
<evidence type="ECO:0000256" key="6">
    <source>
        <dbReference type="PIRSR" id="PIRSR609283-1"/>
    </source>
</evidence>
<dbReference type="FunFam" id="2.120.10.100:FF:000001">
    <property type="entry name" value="Soluble calcium-activated nucleotidase 1"/>
    <property type="match status" value="1"/>
</dbReference>
<feature type="transmembrane region" description="Helical" evidence="8">
    <location>
        <begin position="39"/>
        <end position="59"/>
    </location>
</feature>
<evidence type="ECO:0000256" key="8">
    <source>
        <dbReference type="SAM" id="Phobius"/>
    </source>
</evidence>
<name>A0ABD2JMP9_9BILA</name>
<keyword evidence="4 6" id="KW-0106">Calcium</keyword>
<keyword evidence="2 6" id="KW-0479">Metal-binding</keyword>
<evidence type="ECO:0000256" key="4">
    <source>
        <dbReference type="ARBA" id="ARBA00022837"/>
    </source>
</evidence>
<evidence type="ECO:0000313" key="9">
    <source>
        <dbReference type="EMBL" id="KAL3091764.1"/>
    </source>
</evidence>
<dbReference type="GO" id="GO:0046872">
    <property type="term" value="F:metal ion binding"/>
    <property type="evidence" value="ECO:0007669"/>
    <property type="project" value="UniProtKB-KW"/>
</dbReference>
<keyword evidence="10" id="KW-1185">Reference proteome</keyword>
<gene>
    <name evidence="9" type="ORF">niasHT_024346</name>
</gene>
<feature type="binding site" evidence="6">
    <location>
        <position position="214"/>
    </location>
    <ligand>
        <name>Ca(2+)</name>
        <dbReference type="ChEBI" id="CHEBI:29108"/>
    </ligand>
</feature>
<reference evidence="9 10" key="1">
    <citation type="submission" date="2024-10" db="EMBL/GenBank/DDBJ databases">
        <authorList>
            <person name="Kim D."/>
        </authorList>
    </citation>
    <scope>NUCLEOTIDE SEQUENCE [LARGE SCALE GENOMIC DNA]</scope>
    <source>
        <strain evidence="9">BH-2024</strain>
    </source>
</reference>
<feature type="binding site" evidence="6">
    <location>
        <position position="399"/>
    </location>
    <ligand>
        <name>Ca(2+)</name>
        <dbReference type="ChEBI" id="CHEBI:29108"/>
    </ligand>
</feature>
<evidence type="ECO:0000256" key="2">
    <source>
        <dbReference type="ARBA" id="ARBA00022723"/>
    </source>
</evidence>
<comment type="caution">
    <text evidence="9">The sequence shown here is derived from an EMBL/GenBank/DDBJ whole genome shotgun (WGS) entry which is preliminary data.</text>
</comment>
<evidence type="ECO:0000256" key="3">
    <source>
        <dbReference type="ARBA" id="ARBA00022801"/>
    </source>
</evidence>
<dbReference type="InterPro" id="IPR036258">
    <property type="entry name" value="Apyrase_sf"/>
</dbReference>
<dbReference type="InterPro" id="IPR009283">
    <property type="entry name" value="Apyrase"/>
</dbReference>
<evidence type="ECO:0000256" key="7">
    <source>
        <dbReference type="SAM" id="MobiDB-lite"/>
    </source>
</evidence>
<dbReference type="SUPFAM" id="SSF101887">
    <property type="entry name" value="Apyrase"/>
    <property type="match status" value="1"/>
</dbReference>
<dbReference type="Pfam" id="PF06079">
    <property type="entry name" value="Apyrase"/>
    <property type="match status" value="1"/>
</dbReference>
<feature type="region of interest" description="Disordered" evidence="7">
    <location>
        <begin position="1"/>
        <end position="27"/>
    </location>
</feature>
<organism evidence="9 10">
    <name type="scientific">Heterodera trifolii</name>
    <dbReference type="NCBI Taxonomy" id="157864"/>
    <lineage>
        <taxon>Eukaryota</taxon>
        <taxon>Metazoa</taxon>
        <taxon>Ecdysozoa</taxon>
        <taxon>Nematoda</taxon>
        <taxon>Chromadorea</taxon>
        <taxon>Rhabditida</taxon>
        <taxon>Tylenchina</taxon>
        <taxon>Tylenchomorpha</taxon>
        <taxon>Tylenchoidea</taxon>
        <taxon>Heteroderidae</taxon>
        <taxon>Heteroderinae</taxon>
        <taxon>Heterodera</taxon>
    </lineage>
</organism>
<dbReference type="Proteomes" id="UP001620626">
    <property type="component" value="Unassembled WGS sequence"/>
</dbReference>